<comment type="caution">
    <text evidence="1">The sequence shown here is derived from an EMBL/GenBank/DDBJ whole genome shotgun (WGS) entry which is preliminary data.</text>
</comment>
<sequence length="256" mass="29407">MVIRRGPSRQVCTMLWDRQADTFTLGQWFNGRLYERRCDLSPDGAHFLYFAMDGNWQGFSKGSWSAISLTPHLKALDFYPKGDCWNGGGLFLDNSRYWLNGHGDDRQVRGESGLFHDDRYRPAGGRGGECLSVYYPRLLRDGWRHAEHLSAGITDQYDIFDKPLGNGWLLRKYAHTQVGSPPGKGCYWDEHELVHAQADICLTQPDWEWADLDGTRLVWATVGRLWTGVLNDSGLGEPRQLFDFTPMTFERRHAPY</sequence>
<dbReference type="EMBL" id="CAJNBJ010000001">
    <property type="protein sequence ID" value="CAE6688683.1"/>
    <property type="molecule type" value="Genomic_DNA"/>
</dbReference>
<proteinExistence type="predicted"/>
<keyword evidence="2" id="KW-1185">Reference proteome</keyword>
<evidence type="ECO:0000313" key="2">
    <source>
        <dbReference type="Proteomes" id="UP000675880"/>
    </source>
</evidence>
<reference evidence="1 2" key="1">
    <citation type="submission" date="2021-02" db="EMBL/GenBank/DDBJ databases">
        <authorList>
            <person name="Han P."/>
        </authorList>
    </citation>
    <scope>NUCLEOTIDE SEQUENCE [LARGE SCALE GENOMIC DNA]</scope>
    <source>
        <strain evidence="1">Candidatus Nitrospira sp. ZN2</strain>
    </source>
</reference>
<accession>A0ABM8QBT3</accession>
<protein>
    <submittedName>
        <fullName evidence="1">Uncharacterized protein</fullName>
    </submittedName>
</protein>
<name>A0ABM8QBT3_9BACT</name>
<evidence type="ECO:0000313" key="1">
    <source>
        <dbReference type="EMBL" id="CAE6688683.1"/>
    </source>
</evidence>
<gene>
    <name evidence="1" type="ORF">NSPZN2_10105</name>
</gene>
<organism evidence="1 2">
    <name type="scientific">Nitrospira defluvii</name>
    <dbReference type="NCBI Taxonomy" id="330214"/>
    <lineage>
        <taxon>Bacteria</taxon>
        <taxon>Pseudomonadati</taxon>
        <taxon>Nitrospirota</taxon>
        <taxon>Nitrospiria</taxon>
        <taxon>Nitrospirales</taxon>
        <taxon>Nitrospiraceae</taxon>
        <taxon>Nitrospira</taxon>
    </lineage>
</organism>
<dbReference type="Proteomes" id="UP000675880">
    <property type="component" value="Unassembled WGS sequence"/>
</dbReference>